<dbReference type="Pfam" id="PF00111">
    <property type="entry name" value="Fer2"/>
    <property type="match status" value="1"/>
</dbReference>
<dbReference type="Gene3D" id="3.10.20.30">
    <property type="match status" value="1"/>
</dbReference>
<proteinExistence type="predicted"/>
<sequence length="105" mass="11193">MTRPSAATIQFGRDFGALEVPVGTTLLAAAARAKAPLGNACRGQGVCRACAVRVVRGAELLDAPGELERRMQLDPGWRMACKTRVARGGQLQLWIPHWGGDLPCP</sequence>
<dbReference type="OrthoDB" id="9810588at2"/>
<organism evidence="2 3">
    <name type="scientific">Enhygromyxa salina</name>
    <dbReference type="NCBI Taxonomy" id="215803"/>
    <lineage>
        <taxon>Bacteria</taxon>
        <taxon>Pseudomonadati</taxon>
        <taxon>Myxococcota</taxon>
        <taxon>Polyangia</taxon>
        <taxon>Nannocystales</taxon>
        <taxon>Nannocystaceae</taxon>
        <taxon>Enhygromyxa</taxon>
    </lineage>
</organism>
<evidence type="ECO:0000259" key="1">
    <source>
        <dbReference type="PROSITE" id="PS51085"/>
    </source>
</evidence>
<dbReference type="GO" id="GO:0051536">
    <property type="term" value="F:iron-sulfur cluster binding"/>
    <property type="evidence" value="ECO:0007669"/>
    <property type="project" value="InterPro"/>
</dbReference>
<dbReference type="InterPro" id="IPR012675">
    <property type="entry name" value="Beta-grasp_dom_sf"/>
</dbReference>
<gene>
    <name evidence="2" type="ORF">ENSA7_29790</name>
</gene>
<dbReference type="PROSITE" id="PS51085">
    <property type="entry name" value="2FE2S_FER_2"/>
    <property type="match status" value="1"/>
</dbReference>
<evidence type="ECO:0000313" key="2">
    <source>
        <dbReference type="EMBL" id="PRQ07271.1"/>
    </source>
</evidence>
<name>A0A2S9YQA0_9BACT</name>
<dbReference type="RefSeq" id="WP_106089983.1">
    <property type="nucleotide sequence ID" value="NZ_PVNL01000057.1"/>
</dbReference>
<dbReference type="CDD" id="cd00207">
    <property type="entry name" value="fer2"/>
    <property type="match status" value="1"/>
</dbReference>
<dbReference type="InterPro" id="IPR036010">
    <property type="entry name" value="2Fe-2S_ferredoxin-like_sf"/>
</dbReference>
<protein>
    <recommendedName>
        <fullName evidence="1">2Fe-2S ferredoxin-type domain-containing protein</fullName>
    </recommendedName>
</protein>
<accession>A0A2S9YQA0</accession>
<feature type="domain" description="2Fe-2S ferredoxin-type" evidence="1">
    <location>
        <begin position="7"/>
        <end position="99"/>
    </location>
</feature>
<comment type="caution">
    <text evidence="2">The sequence shown here is derived from an EMBL/GenBank/DDBJ whole genome shotgun (WGS) entry which is preliminary data.</text>
</comment>
<reference evidence="2 3" key="1">
    <citation type="submission" date="2018-03" db="EMBL/GenBank/DDBJ databases">
        <title>Draft Genome Sequences of the Obligatory Marine Myxobacteria Enhygromyxa salina SWB007.</title>
        <authorList>
            <person name="Poehlein A."/>
            <person name="Moghaddam J.A."/>
            <person name="Harms H."/>
            <person name="Alanjari M."/>
            <person name="Koenig G.M."/>
            <person name="Daniel R."/>
            <person name="Schaeberle T.F."/>
        </authorList>
    </citation>
    <scope>NUCLEOTIDE SEQUENCE [LARGE SCALE GENOMIC DNA]</scope>
    <source>
        <strain evidence="2 3">SWB007</strain>
    </source>
</reference>
<dbReference type="AlphaFoldDB" id="A0A2S9YQA0"/>
<dbReference type="Proteomes" id="UP000238823">
    <property type="component" value="Unassembled WGS sequence"/>
</dbReference>
<dbReference type="InterPro" id="IPR001041">
    <property type="entry name" value="2Fe-2S_ferredoxin-type"/>
</dbReference>
<dbReference type="SUPFAM" id="SSF54292">
    <property type="entry name" value="2Fe-2S ferredoxin-like"/>
    <property type="match status" value="1"/>
</dbReference>
<dbReference type="EMBL" id="PVNL01000057">
    <property type="protein sequence ID" value="PRQ07271.1"/>
    <property type="molecule type" value="Genomic_DNA"/>
</dbReference>
<evidence type="ECO:0000313" key="3">
    <source>
        <dbReference type="Proteomes" id="UP000238823"/>
    </source>
</evidence>